<evidence type="ECO:0000259" key="5">
    <source>
        <dbReference type="PROSITE" id="PS50931"/>
    </source>
</evidence>
<reference evidence="6 7" key="1">
    <citation type="submission" date="2019-03" db="EMBL/GenBank/DDBJ databases">
        <title>Genomic Encyclopedia of Type Strains, Phase IV (KMG-IV): sequencing the most valuable type-strain genomes for metagenomic binning, comparative biology and taxonomic classification.</title>
        <authorList>
            <person name="Goeker M."/>
        </authorList>
    </citation>
    <scope>NUCLEOTIDE SEQUENCE [LARGE SCALE GENOMIC DNA]</scope>
    <source>
        <strain evidence="6 7">DSM 100048</strain>
    </source>
</reference>
<comment type="caution">
    <text evidence="6">The sequence shown here is derived from an EMBL/GenBank/DDBJ whole genome shotgun (WGS) entry which is preliminary data.</text>
</comment>
<dbReference type="PROSITE" id="PS50931">
    <property type="entry name" value="HTH_LYSR"/>
    <property type="match status" value="1"/>
</dbReference>
<dbReference type="FunFam" id="3.40.190.290:FF:000001">
    <property type="entry name" value="Transcriptional regulator, LysR family"/>
    <property type="match status" value="1"/>
</dbReference>
<dbReference type="PANTHER" id="PTHR30537">
    <property type="entry name" value="HTH-TYPE TRANSCRIPTIONAL REGULATOR"/>
    <property type="match status" value="1"/>
</dbReference>
<dbReference type="InterPro" id="IPR058163">
    <property type="entry name" value="LysR-type_TF_proteobact-type"/>
</dbReference>
<dbReference type="SUPFAM" id="SSF53850">
    <property type="entry name" value="Periplasmic binding protein-like II"/>
    <property type="match status" value="1"/>
</dbReference>
<evidence type="ECO:0000256" key="4">
    <source>
        <dbReference type="ARBA" id="ARBA00023163"/>
    </source>
</evidence>
<dbReference type="EMBL" id="SMBX01000002">
    <property type="protein sequence ID" value="TCV01457.1"/>
    <property type="molecule type" value="Genomic_DNA"/>
</dbReference>
<keyword evidence="4" id="KW-0804">Transcription</keyword>
<evidence type="ECO:0000256" key="3">
    <source>
        <dbReference type="ARBA" id="ARBA00023125"/>
    </source>
</evidence>
<comment type="similarity">
    <text evidence="1">Belongs to the LysR transcriptional regulatory family.</text>
</comment>
<dbReference type="OrthoDB" id="8954631at2"/>
<dbReference type="CDD" id="cd08422">
    <property type="entry name" value="PBP2_CrgA_like"/>
    <property type="match status" value="1"/>
</dbReference>
<dbReference type="Gene3D" id="3.40.190.290">
    <property type="match status" value="1"/>
</dbReference>
<feature type="domain" description="HTH lysR-type" evidence="5">
    <location>
        <begin position="1"/>
        <end position="59"/>
    </location>
</feature>
<dbReference type="GO" id="GO:0003677">
    <property type="term" value="F:DNA binding"/>
    <property type="evidence" value="ECO:0007669"/>
    <property type="project" value="UniProtKB-KW"/>
</dbReference>
<dbReference type="PANTHER" id="PTHR30537:SF5">
    <property type="entry name" value="HTH-TYPE TRANSCRIPTIONAL ACTIVATOR TTDR-RELATED"/>
    <property type="match status" value="1"/>
</dbReference>
<evidence type="ECO:0000313" key="6">
    <source>
        <dbReference type="EMBL" id="TCV01457.1"/>
    </source>
</evidence>
<sequence>MSHFKQLESFVSVAMLGSLSAAARAEGVAPAMIGRRMDALESRLGIKLLTRSTRRIALTSEGEILFEEAQRILRELKETESRISQGSAEASGHLRISAPAGFGRRHVAPLLPEFVALHPQVTVTLDLSDRLVDLIEERYDCAIRIGDLADSQNIGTRLADNRRVIVATPAYLERHGRPQTPDDLLRHNCLSFDGSGNQSKGWLLRHKGRVSSIRVKGNLACSDGSSLHEWTLAGCGLSWRSLWEVYDDIRDGRLVTVLDEYAAPPNGIFALTPERRHLPLRVKSFIDLLKERYSGFTHWGEKPRT</sequence>
<dbReference type="AlphaFoldDB" id="A0A4R3V8G5"/>
<proteinExistence type="inferred from homology"/>
<evidence type="ECO:0000313" key="7">
    <source>
        <dbReference type="Proteomes" id="UP000294692"/>
    </source>
</evidence>
<accession>A0A4R3V8G5</accession>
<keyword evidence="2" id="KW-0805">Transcription regulation</keyword>
<dbReference type="SUPFAM" id="SSF46785">
    <property type="entry name" value="Winged helix' DNA-binding domain"/>
    <property type="match status" value="1"/>
</dbReference>
<dbReference type="InterPro" id="IPR036388">
    <property type="entry name" value="WH-like_DNA-bd_sf"/>
</dbReference>
<dbReference type="RefSeq" id="WP_132473991.1">
    <property type="nucleotide sequence ID" value="NZ_JBHRVM010000001.1"/>
</dbReference>
<keyword evidence="7" id="KW-1185">Reference proteome</keyword>
<dbReference type="FunFam" id="1.10.10.10:FF:000001">
    <property type="entry name" value="LysR family transcriptional regulator"/>
    <property type="match status" value="1"/>
</dbReference>
<evidence type="ECO:0000256" key="2">
    <source>
        <dbReference type="ARBA" id="ARBA00023015"/>
    </source>
</evidence>
<gene>
    <name evidence="6" type="ORF">EV686_102169</name>
</gene>
<dbReference type="GO" id="GO:0003700">
    <property type="term" value="F:DNA-binding transcription factor activity"/>
    <property type="evidence" value="ECO:0007669"/>
    <property type="project" value="InterPro"/>
</dbReference>
<keyword evidence="3" id="KW-0238">DNA-binding</keyword>
<name>A0A4R3V8G5_9BURK</name>
<organism evidence="6 7">
    <name type="scientific">Paracandidimonas soli</name>
    <dbReference type="NCBI Taxonomy" id="1917182"/>
    <lineage>
        <taxon>Bacteria</taxon>
        <taxon>Pseudomonadati</taxon>
        <taxon>Pseudomonadota</taxon>
        <taxon>Betaproteobacteria</taxon>
        <taxon>Burkholderiales</taxon>
        <taxon>Alcaligenaceae</taxon>
        <taxon>Paracandidimonas</taxon>
    </lineage>
</organism>
<dbReference type="Pfam" id="PF03466">
    <property type="entry name" value="LysR_substrate"/>
    <property type="match status" value="1"/>
</dbReference>
<dbReference type="InterPro" id="IPR036390">
    <property type="entry name" value="WH_DNA-bd_sf"/>
</dbReference>
<dbReference type="Pfam" id="PF00126">
    <property type="entry name" value="HTH_1"/>
    <property type="match status" value="1"/>
</dbReference>
<dbReference type="Gene3D" id="1.10.10.10">
    <property type="entry name" value="Winged helix-like DNA-binding domain superfamily/Winged helix DNA-binding domain"/>
    <property type="match status" value="1"/>
</dbReference>
<evidence type="ECO:0000256" key="1">
    <source>
        <dbReference type="ARBA" id="ARBA00009437"/>
    </source>
</evidence>
<dbReference type="InterPro" id="IPR000847">
    <property type="entry name" value="LysR_HTH_N"/>
</dbReference>
<protein>
    <submittedName>
        <fullName evidence="6">LysR family transcriptional regulator</fullName>
    </submittedName>
</protein>
<dbReference type="Proteomes" id="UP000294692">
    <property type="component" value="Unassembled WGS sequence"/>
</dbReference>
<dbReference type="InterPro" id="IPR005119">
    <property type="entry name" value="LysR_subst-bd"/>
</dbReference>